<accession>A0A318JKQ3</accession>
<evidence type="ECO:0000256" key="1">
    <source>
        <dbReference type="ARBA" id="ARBA00007452"/>
    </source>
</evidence>
<evidence type="ECO:0000259" key="8">
    <source>
        <dbReference type="Pfam" id="PF11967"/>
    </source>
</evidence>
<dbReference type="InterPro" id="IPR042242">
    <property type="entry name" value="RecO_C"/>
</dbReference>
<evidence type="ECO:0000256" key="2">
    <source>
        <dbReference type="ARBA" id="ARBA00021310"/>
    </source>
</evidence>
<dbReference type="SUPFAM" id="SSF50249">
    <property type="entry name" value="Nucleic acid-binding proteins"/>
    <property type="match status" value="1"/>
</dbReference>
<dbReference type="PANTHER" id="PTHR33991">
    <property type="entry name" value="DNA REPAIR PROTEIN RECO"/>
    <property type="match status" value="1"/>
</dbReference>
<comment type="similarity">
    <text evidence="1 7">Belongs to the RecO family.</text>
</comment>
<evidence type="ECO:0000313" key="10">
    <source>
        <dbReference type="Proteomes" id="UP000248395"/>
    </source>
</evidence>
<dbReference type="SUPFAM" id="SSF57863">
    <property type="entry name" value="ArfGap/RecO-like zinc finger"/>
    <property type="match status" value="1"/>
</dbReference>
<keyword evidence="5 7" id="KW-0234">DNA repair</keyword>
<dbReference type="RefSeq" id="WP_059285022.1">
    <property type="nucleotide sequence ID" value="NZ_LNQU01000013.1"/>
</dbReference>
<feature type="domain" description="DNA replication/recombination mediator RecO N-terminal" evidence="8">
    <location>
        <begin position="9"/>
        <end position="79"/>
    </location>
</feature>
<dbReference type="Pfam" id="PF02565">
    <property type="entry name" value="RecO_C"/>
    <property type="match status" value="1"/>
</dbReference>
<dbReference type="PANTHER" id="PTHR33991:SF1">
    <property type="entry name" value="DNA REPAIR PROTEIN RECO"/>
    <property type="match status" value="1"/>
</dbReference>
<dbReference type="AlphaFoldDB" id="A0A318JKQ3"/>
<dbReference type="InterPro" id="IPR022572">
    <property type="entry name" value="DNA_rep/recomb_RecO_N"/>
</dbReference>
<dbReference type="Gene3D" id="1.20.1440.120">
    <property type="entry name" value="Recombination protein O, C-terminal domain"/>
    <property type="match status" value="1"/>
</dbReference>
<evidence type="ECO:0000256" key="7">
    <source>
        <dbReference type="HAMAP-Rule" id="MF_00201"/>
    </source>
</evidence>
<dbReference type="NCBIfam" id="TIGR00613">
    <property type="entry name" value="reco"/>
    <property type="match status" value="1"/>
</dbReference>
<keyword evidence="10" id="KW-1185">Reference proteome</keyword>
<evidence type="ECO:0000256" key="4">
    <source>
        <dbReference type="ARBA" id="ARBA00023172"/>
    </source>
</evidence>
<evidence type="ECO:0000313" key="9">
    <source>
        <dbReference type="EMBL" id="PXX48231.1"/>
    </source>
</evidence>
<dbReference type="HAMAP" id="MF_00201">
    <property type="entry name" value="RecO"/>
    <property type="match status" value="1"/>
</dbReference>
<evidence type="ECO:0000256" key="5">
    <source>
        <dbReference type="ARBA" id="ARBA00023204"/>
    </source>
</evidence>
<dbReference type="Proteomes" id="UP000248395">
    <property type="component" value="Unassembled WGS sequence"/>
</dbReference>
<dbReference type="OrthoDB" id="9804792at2"/>
<dbReference type="GO" id="GO:0006310">
    <property type="term" value="P:DNA recombination"/>
    <property type="evidence" value="ECO:0007669"/>
    <property type="project" value="UniProtKB-UniRule"/>
</dbReference>
<keyword evidence="4 7" id="KW-0233">DNA recombination</keyword>
<proteinExistence type="inferred from homology"/>
<dbReference type="InterPro" id="IPR012340">
    <property type="entry name" value="NA-bd_OB-fold"/>
</dbReference>
<dbReference type="GO" id="GO:0043590">
    <property type="term" value="C:bacterial nucleoid"/>
    <property type="evidence" value="ECO:0007669"/>
    <property type="project" value="TreeGrafter"/>
</dbReference>
<comment type="function">
    <text evidence="7">Involved in DNA repair and RecF pathway recombination.</text>
</comment>
<dbReference type="InterPro" id="IPR037278">
    <property type="entry name" value="ARFGAP/RecO"/>
</dbReference>
<dbReference type="Pfam" id="PF11967">
    <property type="entry name" value="RecO_N"/>
    <property type="match status" value="1"/>
</dbReference>
<keyword evidence="3 7" id="KW-0227">DNA damage</keyword>
<dbReference type="InterPro" id="IPR003717">
    <property type="entry name" value="RecO"/>
</dbReference>
<comment type="caution">
    <text evidence="9">The sequence shown here is derived from an EMBL/GenBank/DDBJ whole genome shotgun (WGS) entry which is preliminary data.</text>
</comment>
<reference evidence="9 10" key="1">
    <citation type="submission" date="2018-05" db="EMBL/GenBank/DDBJ databases">
        <title>Genomic Encyclopedia of Type Strains, Phase IV (KMG-IV): sequencing the most valuable type-strain genomes for metagenomic binning, comparative biology and taxonomic classification.</title>
        <authorList>
            <person name="Goeker M."/>
        </authorList>
    </citation>
    <scope>NUCLEOTIDE SEQUENCE [LARGE SCALE GENOMIC DNA]</scope>
    <source>
        <strain evidence="9 10">DSM 25134</strain>
    </source>
</reference>
<evidence type="ECO:0000256" key="3">
    <source>
        <dbReference type="ARBA" id="ARBA00022763"/>
    </source>
</evidence>
<organism evidence="9 10">
    <name type="scientific">Aquitalea magnusonii</name>
    <dbReference type="NCBI Taxonomy" id="332411"/>
    <lineage>
        <taxon>Bacteria</taxon>
        <taxon>Pseudomonadati</taxon>
        <taxon>Pseudomonadota</taxon>
        <taxon>Betaproteobacteria</taxon>
        <taxon>Neisseriales</taxon>
        <taxon>Chromobacteriaceae</taxon>
        <taxon>Aquitalea</taxon>
    </lineage>
</organism>
<gene>
    <name evidence="7" type="primary">recO</name>
    <name evidence="9" type="ORF">DFR38_10715</name>
</gene>
<dbReference type="EMBL" id="QJKC01000007">
    <property type="protein sequence ID" value="PXX48231.1"/>
    <property type="molecule type" value="Genomic_DNA"/>
</dbReference>
<dbReference type="GO" id="GO:0006302">
    <property type="term" value="P:double-strand break repair"/>
    <property type="evidence" value="ECO:0007669"/>
    <property type="project" value="TreeGrafter"/>
</dbReference>
<protein>
    <recommendedName>
        <fullName evidence="2 7">DNA repair protein RecO</fullName>
    </recommendedName>
    <alternativeName>
        <fullName evidence="6 7">Recombination protein O</fullName>
    </alternativeName>
</protein>
<name>A0A318JKQ3_9NEIS</name>
<evidence type="ECO:0000256" key="6">
    <source>
        <dbReference type="ARBA" id="ARBA00033409"/>
    </source>
</evidence>
<dbReference type="Gene3D" id="2.40.50.140">
    <property type="entry name" value="Nucleic acid-binding proteins"/>
    <property type="match status" value="1"/>
</dbReference>
<sequence>MSQPGRVDRQPGYLLHTQPYRETSLLVEVLTPQHGRFTLVARGARRPRADVRGVLLPFQPLTLSWFGKGEVRTLHTAEWNGGVPQLSGLRLVCGFYLNELMLKLTARDDAEPRAFTIYDQAVRALAQAHSLSGVLRRYELRLLQALGYAGSFACDVHGELIDPAADYLCRCGALPERASGEPAGPSLCLPGAALLAIEADDYAAASTRRAARSLLRLLLTDLLGEEPLASRELLQAINAIAD</sequence>